<gene>
    <name evidence="3" type="ORF">B2G88_12380</name>
</gene>
<dbReference type="AlphaFoldDB" id="A0A202EA18"/>
<name>A0A202EA18_9EURY</name>
<evidence type="ECO:0000313" key="4">
    <source>
        <dbReference type="Proteomes" id="UP000196084"/>
    </source>
</evidence>
<dbReference type="EMBL" id="MWPH01000002">
    <property type="protein sequence ID" value="OVE85133.1"/>
    <property type="molecule type" value="Genomic_DNA"/>
</dbReference>
<organism evidence="3 4">
    <name type="scientific">Natronolimnobius baerhuensis</name>
    <dbReference type="NCBI Taxonomy" id="253108"/>
    <lineage>
        <taxon>Archaea</taxon>
        <taxon>Methanobacteriati</taxon>
        <taxon>Methanobacteriota</taxon>
        <taxon>Stenosarchaea group</taxon>
        <taxon>Halobacteria</taxon>
        <taxon>Halobacteriales</taxon>
        <taxon>Natrialbaceae</taxon>
        <taxon>Natronolimnobius</taxon>
    </lineage>
</organism>
<dbReference type="Proteomes" id="UP000196084">
    <property type="component" value="Unassembled WGS sequence"/>
</dbReference>
<accession>A0A202EA18</accession>
<reference evidence="3 4" key="1">
    <citation type="submission" date="2017-02" db="EMBL/GenBank/DDBJ databases">
        <title>Natronthermophilus aegyptiacus gen. nov.,sp. nov., an aerobic, extremely halophilic alkalithermophilic archaeon isolated from the athalassohaline Wadi An Natrun, Egypt.</title>
        <authorList>
            <person name="Zhao B."/>
        </authorList>
    </citation>
    <scope>NUCLEOTIDE SEQUENCE [LARGE SCALE GENOMIC DNA]</scope>
    <source>
        <strain evidence="3 4">CGMCC 1.3597</strain>
    </source>
</reference>
<keyword evidence="4" id="KW-1185">Reference proteome</keyword>
<comment type="caution">
    <text evidence="3">The sequence shown here is derived from an EMBL/GenBank/DDBJ whole genome shotgun (WGS) entry which is preliminary data.</text>
</comment>
<keyword evidence="2" id="KW-1133">Transmembrane helix</keyword>
<protein>
    <submittedName>
        <fullName evidence="3">DUF58 domain-containing protein</fullName>
    </submittedName>
</protein>
<evidence type="ECO:0000313" key="3">
    <source>
        <dbReference type="EMBL" id="OVE85133.1"/>
    </source>
</evidence>
<dbReference type="PANTHER" id="PTHR34351">
    <property type="entry name" value="SLR1927 PROTEIN-RELATED"/>
    <property type="match status" value="1"/>
</dbReference>
<keyword evidence="2" id="KW-0472">Membrane</keyword>
<dbReference type="PANTHER" id="PTHR34351:SF1">
    <property type="entry name" value="SLR1927 PROTEIN"/>
    <property type="match status" value="1"/>
</dbReference>
<evidence type="ECO:0000256" key="1">
    <source>
        <dbReference type="SAM" id="MobiDB-lite"/>
    </source>
</evidence>
<dbReference type="RefSeq" id="WP_054863899.1">
    <property type="nucleotide sequence ID" value="NZ_MWPH01000002.1"/>
</dbReference>
<evidence type="ECO:0000256" key="2">
    <source>
        <dbReference type="SAM" id="Phobius"/>
    </source>
</evidence>
<dbReference type="OrthoDB" id="313155at2157"/>
<keyword evidence="2" id="KW-0812">Transmembrane</keyword>
<feature type="transmembrane region" description="Helical" evidence="2">
    <location>
        <begin position="29"/>
        <end position="50"/>
    </location>
</feature>
<feature type="region of interest" description="Disordered" evidence="1">
    <location>
        <begin position="337"/>
        <end position="358"/>
    </location>
</feature>
<proteinExistence type="predicted"/>
<sequence length="358" mass="39119">MRLTYSGWTVLVILVGAVALSWQHGPRALNAVVTPLVVVFVTGVILTARVDRPTVHRQRVSDGSVGETRTVECRLECGGTVSADILETVGDGLSVSTADGETSQETDVAVSTTIDGEARLAYDIELEERGERVVGPITITVSDVFGLMTRTFTYTETTTVLVYPSVSELHSESAGDLQAIENAAGTPEREEFDHLREYHRGDSLRDVHWKSAAKRPGDELVVTEYRDEGAAGSVTIAAECEDNSEQFARAVASIATYLLERDRRVGLTVDGHHLEPGSDRSHRRELLGILAVATGEELTERDRNAADIVITGDWREMQVVTDERTIPFPRLIHPRERARAPGWSEGQTDRSSESGVIA</sequence>